<organism evidence="2 3">
    <name type="scientific">Knoellia koreensis</name>
    <dbReference type="NCBI Taxonomy" id="2730921"/>
    <lineage>
        <taxon>Bacteria</taxon>
        <taxon>Bacillati</taxon>
        <taxon>Actinomycetota</taxon>
        <taxon>Actinomycetes</taxon>
        <taxon>Micrococcales</taxon>
        <taxon>Intrasporangiaceae</taxon>
        <taxon>Knoellia</taxon>
    </lineage>
</organism>
<dbReference type="RefSeq" id="WP_156887444.1">
    <property type="nucleotide sequence ID" value="NZ_JABEPQ010000008.1"/>
</dbReference>
<sequence>MMYAGDEHLSHEQQHPELYDGEGDPLYRPCEECGAEPGEECLPWCTGPASE</sequence>
<feature type="region of interest" description="Disordered" evidence="1">
    <location>
        <begin position="1"/>
        <end position="23"/>
    </location>
</feature>
<evidence type="ECO:0000256" key="1">
    <source>
        <dbReference type="SAM" id="MobiDB-lite"/>
    </source>
</evidence>
<keyword evidence="3" id="KW-1185">Reference proteome</keyword>
<protein>
    <submittedName>
        <fullName evidence="2">Uncharacterized protein</fullName>
    </submittedName>
</protein>
<dbReference type="EMBL" id="JABEPQ010000008">
    <property type="protein sequence ID" value="NNM48240.1"/>
    <property type="molecule type" value="Genomic_DNA"/>
</dbReference>
<feature type="compositionally biased region" description="Basic and acidic residues" evidence="1">
    <location>
        <begin position="1"/>
        <end position="18"/>
    </location>
</feature>
<dbReference type="AlphaFoldDB" id="A0A849HE85"/>
<comment type="caution">
    <text evidence="2">The sequence shown here is derived from an EMBL/GenBank/DDBJ whole genome shotgun (WGS) entry which is preliminary data.</text>
</comment>
<name>A0A849HE85_9MICO</name>
<gene>
    <name evidence="2" type="ORF">HJG52_19825</name>
</gene>
<dbReference type="Proteomes" id="UP000588586">
    <property type="component" value="Unassembled WGS sequence"/>
</dbReference>
<proteinExistence type="predicted"/>
<evidence type="ECO:0000313" key="3">
    <source>
        <dbReference type="Proteomes" id="UP000588586"/>
    </source>
</evidence>
<accession>A0A849HE85</accession>
<reference evidence="2 3" key="1">
    <citation type="submission" date="2020-04" db="EMBL/GenBank/DDBJ databases">
        <title>Knoellia sp. isolate from air conditioner.</title>
        <authorList>
            <person name="Chea S."/>
            <person name="Kim D.-U."/>
        </authorList>
    </citation>
    <scope>NUCLEOTIDE SEQUENCE [LARGE SCALE GENOMIC DNA]</scope>
    <source>
        <strain evidence="2 3">DB2414S</strain>
    </source>
</reference>
<evidence type="ECO:0000313" key="2">
    <source>
        <dbReference type="EMBL" id="NNM48240.1"/>
    </source>
</evidence>